<keyword evidence="1" id="KW-0949">S-adenosyl-L-methionine</keyword>
<protein>
    <submittedName>
        <fullName evidence="5">SAM-dependent methyltransferase</fullName>
    </submittedName>
</protein>
<comment type="caution">
    <text evidence="5">The sequence shown here is derived from an EMBL/GenBank/DDBJ whole genome shotgun (WGS) entry which is preliminary data.</text>
</comment>
<dbReference type="Proteomes" id="UP001151088">
    <property type="component" value="Unassembled WGS sequence"/>
</dbReference>
<proteinExistence type="inferred from homology"/>
<gene>
    <name evidence="5" type="ORF">NVS89_03750</name>
</gene>
<dbReference type="InterPro" id="IPR023370">
    <property type="entry name" value="TrmO-like_N"/>
</dbReference>
<dbReference type="CDD" id="cd09281">
    <property type="entry name" value="UPF0066"/>
    <property type="match status" value="1"/>
</dbReference>
<dbReference type="InterPro" id="IPR036413">
    <property type="entry name" value="YaeB-like_sf"/>
</dbReference>
<evidence type="ECO:0000259" key="4">
    <source>
        <dbReference type="PROSITE" id="PS51668"/>
    </source>
</evidence>
<dbReference type="GO" id="GO:0008168">
    <property type="term" value="F:methyltransferase activity"/>
    <property type="evidence" value="ECO:0007669"/>
    <property type="project" value="UniProtKB-KW"/>
</dbReference>
<evidence type="ECO:0000256" key="3">
    <source>
        <dbReference type="SAM" id="MobiDB-lite"/>
    </source>
</evidence>
<evidence type="ECO:0000256" key="1">
    <source>
        <dbReference type="ARBA" id="ARBA00022691"/>
    </source>
</evidence>
<dbReference type="PANTHER" id="PTHR12818:SF0">
    <property type="entry name" value="TRNA (ADENINE(37)-N6)-METHYLTRANSFERASE"/>
    <property type="match status" value="1"/>
</dbReference>
<dbReference type="EMBL" id="JANTHZ010000001">
    <property type="protein sequence ID" value="MCS0494199.1"/>
    <property type="molecule type" value="Genomic_DNA"/>
</dbReference>
<evidence type="ECO:0000313" key="5">
    <source>
        <dbReference type="EMBL" id="MCS0494199.1"/>
    </source>
</evidence>
<dbReference type="InterPro" id="IPR040372">
    <property type="entry name" value="YaeB-like"/>
</dbReference>
<dbReference type="AlphaFoldDB" id="A0A9X2T493"/>
<organism evidence="5 6">
    <name type="scientific">Ancylobacter mangrovi</name>
    <dbReference type="NCBI Taxonomy" id="2972472"/>
    <lineage>
        <taxon>Bacteria</taxon>
        <taxon>Pseudomonadati</taxon>
        <taxon>Pseudomonadota</taxon>
        <taxon>Alphaproteobacteria</taxon>
        <taxon>Hyphomicrobiales</taxon>
        <taxon>Xanthobacteraceae</taxon>
        <taxon>Ancylobacter</taxon>
    </lineage>
</organism>
<dbReference type="Pfam" id="PF01980">
    <property type="entry name" value="TrmO_N"/>
    <property type="match status" value="1"/>
</dbReference>
<feature type="region of interest" description="Disordered" evidence="3">
    <location>
        <begin position="152"/>
        <end position="178"/>
    </location>
</feature>
<reference evidence="5" key="1">
    <citation type="submission" date="2022-08" db="EMBL/GenBank/DDBJ databases">
        <authorList>
            <person name="Li F."/>
        </authorList>
    </citation>
    <scope>NUCLEOTIDE SEQUENCE</scope>
    <source>
        <strain evidence="5">MQZ15Z-1</strain>
    </source>
</reference>
<feature type="domain" description="TsaA-like" evidence="4">
    <location>
        <begin position="24"/>
        <end position="155"/>
    </location>
</feature>
<dbReference type="InterPro" id="IPR036414">
    <property type="entry name" value="YaeB_N_sf"/>
</dbReference>
<keyword evidence="5" id="KW-0808">Transferase</keyword>
<dbReference type="PROSITE" id="PS51668">
    <property type="entry name" value="TSAA_2"/>
    <property type="match status" value="1"/>
</dbReference>
<evidence type="ECO:0000313" key="6">
    <source>
        <dbReference type="Proteomes" id="UP001151088"/>
    </source>
</evidence>
<accession>A0A9X2T493</accession>
<keyword evidence="5" id="KW-0489">Methyltransferase</keyword>
<dbReference type="SUPFAM" id="SSF118196">
    <property type="entry name" value="YaeB-like"/>
    <property type="match status" value="1"/>
</dbReference>
<evidence type="ECO:0000256" key="2">
    <source>
        <dbReference type="ARBA" id="ARBA00033753"/>
    </source>
</evidence>
<dbReference type="Gene3D" id="2.40.30.70">
    <property type="entry name" value="YaeB-like"/>
    <property type="match status" value="1"/>
</dbReference>
<name>A0A9X2T493_9HYPH</name>
<keyword evidence="6" id="KW-1185">Reference proteome</keyword>
<dbReference type="RefSeq" id="WP_258731524.1">
    <property type="nucleotide sequence ID" value="NZ_JANTHZ010000001.1"/>
</dbReference>
<sequence>MVRLNEIRLAEVVIDPPPATDAGLVYIGRIATPWTSRLETPRLGRPDGPLCRIEVFAPWRAALKGIEAYERIEVLFWMHLSRRDLVLQSPADDGTAHGTFALRTPARPNPIGTTIARLVRVEPDGVLLVRGLDCIDGTPLLDLKPDRTLFTPLAREQAGDRQTGDDEAGDGPEETPGG</sequence>
<dbReference type="GO" id="GO:0032259">
    <property type="term" value="P:methylation"/>
    <property type="evidence" value="ECO:0007669"/>
    <property type="project" value="UniProtKB-KW"/>
</dbReference>
<feature type="compositionally biased region" description="Acidic residues" evidence="3">
    <location>
        <begin position="165"/>
        <end position="178"/>
    </location>
</feature>
<dbReference type="PANTHER" id="PTHR12818">
    <property type="entry name" value="TRNA (ADENINE(37)-N6)-METHYLTRANSFERASE"/>
    <property type="match status" value="1"/>
</dbReference>
<comment type="similarity">
    <text evidence="2">Belongs to the tRNA methyltransferase O family.</text>
</comment>